<dbReference type="Proteomes" id="UP000509545">
    <property type="component" value="Chromosome"/>
</dbReference>
<keyword evidence="4" id="KW-1185">Reference proteome</keyword>
<evidence type="ECO:0000313" key="4">
    <source>
        <dbReference type="Proteomes" id="UP000509545"/>
    </source>
</evidence>
<dbReference type="EMBL" id="CP048810">
    <property type="protein sequence ID" value="QKS83683.1"/>
    <property type="molecule type" value="Genomic_DNA"/>
</dbReference>
<proteinExistence type="predicted"/>
<feature type="domain" description="Dermonecrotic toxin N-terminal" evidence="2">
    <location>
        <begin position="575"/>
        <end position="855"/>
    </location>
</feature>
<dbReference type="RefSeq" id="WP_176688841.1">
    <property type="nucleotide sequence ID" value="NZ_CP048810.1"/>
</dbReference>
<dbReference type="Pfam" id="PF20178">
    <property type="entry name" value="ToxA_N"/>
    <property type="match status" value="1"/>
</dbReference>
<evidence type="ECO:0000313" key="3">
    <source>
        <dbReference type="EMBL" id="QKS83683.1"/>
    </source>
</evidence>
<evidence type="ECO:0000256" key="1">
    <source>
        <dbReference type="SAM" id="MobiDB-lite"/>
    </source>
</evidence>
<sequence>MSTFPEDEPGVPSTSVAPFKPINLLPGGAPFQPHTFADQWLLERGLAGDTLVQVTYQEVETVDSAAKRKRTSVPLRDAVTQGFLVAYQSQETGGTPARSPRDGWVYPHRSLMSLDFSSLRVEGRALSQNRLNELHAGIPRNYRSTPQPATPTSAVQYDLLSPKGKEQARLLELLDTNQVKLARLFAALPTFDSVLNRLLVDTLETKIPERKLRASLLGKIDPDYCYVSRFTSDSNGVRSLTVSESFSDVMWGCLQTNTPASYTGGGVGFCTRPDSVAEADSLFAGPVDAQVLRAMESVLYIANPTTNERVKRQFRDELKRFRDNPCHAGILETATPCTTAEALAHLLSLRFLHLFDLYKVDRSSAIPLTASERIQQKDEDRLLDLITTHPSMADRNRLARAPIPHVYTVMLDMGTAAPQKWPAAMVIKFTDSLTLFLYSLEGGIQRFRSVQDLLSNVRPTHGGQERTIVDITAELSGHVFEVAADDLLQVQSAALETVMNAPGNETLALSAFAASAERALVLPMLSLAAPLAVRQQTLVEYNRPGFYKAATRPEQAHYRRLEAQVFQAVFQLGGGIQTLLQFTRQKIKQYLQQTVHPGIEPDPDKTMVTLFYGQRANRKQSRISSLTQLMLDNLRPHQYPNAMREVLTVYVVDQHGQRVRHPASGFFVTLTGNQLARMAGHLDVGGRYETLLRKEMNKPEYKAAWQAAYLANLKFKGYESSLRGDEVFKASVLDNAFTPPMSRKRVACWLDAVLRSPTTAGRARVGGRKVCVHGLVLGGSVGAGAQQDMMGNAVSVDGVLVFSDQEGPEIEGTVGVYFPDSPGGDDFHEFADLSDGIAGLLPEEKWQAYFRSRISTLDPEQIKRLLGQQGGRPLIRGSLFAGDLLEMLHQAYVNFQSAYADHRSNSNRDVSRQTAGKLAMMTVGIIFDLAGFLVPGFQMLTRAIKTGLLVVKTGAVPMNLPTLAFVHQVANYAGKKALSGGVTLPVRGQSSFLAVTARQGSREKLLGLPLEEALYDRFTVTDTSLIKGVTPDRQGFYRPAITDTATGNVTRPVFVRQPDGTVYRVHDHTRLKATEATIVEATTGLPIRSHGVMRDTVQRMSDDEWRAVGHGFGGAKRSRDTSPQPGPSQPGQPATSSRSVSDLVRTPNEWDVEIMDLVPSLVTRLASWPQNRSLLIIEQRPVRQDWSVRFTPGQEESAFPAADHPLRSGSDIVLRRIGENHYLLVLGEQNEIAFDINGDCFFNAVARGLNEGQPQARFSMQGLRNEVADYIDQHPQVQDYLVTQPSGVQQLVFDNAQALESVLGRSAVRDLTRMIYGAPNPHGLFQPLENYLSLHARGIVRRVLDQVTAADLPPEMLQMLGRFVSPRTQGRLMLSRIPYYAQKDQALQSFFEDVLLQPIRSQEIAELLNNQFLLLSQDTLHIMLEYGVRARDLTDHHPRNELAYVRYDQATHGHLDDDQLEELLDGAYLVDRDDLKNVAERFERETGTVIDDDVDLMDQFMHYDRAEDFTDLLTVALQRHPILLRRATILLRSSVVASNLGSLFPVNVLAQWIRNPALSDSRLQLIAEYAGSRYQELVSSGRIDIDWMQPFDDQNLHDLIFHQRALISFLDFLQGVRYLDQRNMATVTGLFSAAGQSPSNSRVAILLGTPNLWRSIQNMPGISPRSARRIWEDLVGPQFSDENIRRTLAQRDSLSSESAFTSALIDSLTLDEAQAHQVILGAYGVTPRQVMHFLQGFDFPGTVAGHSRLTLALDLSAHGSIPAWAWQYARPGVTPESLRSFLATRKTSNPE</sequence>
<name>A0A6N1CQ95_9PSED</name>
<feature type="region of interest" description="Disordered" evidence="1">
    <location>
        <begin position="1107"/>
        <end position="1143"/>
    </location>
</feature>
<reference evidence="3 4" key="1">
    <citation type="submission" date="2020-02" db="EMBL/GenBank/DDBJ databases">
        <authorList>
            <person name="Liang J."/>
        </authorList>
    </citation>
    <scope>NUCLEOTIDE SEQUENCE [LARGE SCALE GENOMIC DNA]</scope>
    <source>
        <strain evidence="3 4">L22-9</strain>
    </source>
</reference>
<dbReference type="KEGG" id="pbz:GN234_17770"/>
<accession>A0A6N1CQ95</accession>
<dbReference type="InterPro" id="IPR046673">
    <property type="entry name" value="ToxA_N"/>
</dbReference>
<gene>
    <name evidence="3" type="ORF">GN234_17770</name>
</gene>
<protein>
    <recommendedName>
        <fullName evidence="2">Dermonecrotic toxin N-terminal domain-containing protein</fullName>
    </recommendedName>
</protein>
<evidence type="ECO:0000259" key="2">
    <source>
        <dbReference type="Pfam" id="PF20178"/>
    </source>
</evidence>
<organism evidence="3 4">
    <name type="scientific">Pseudomonas bijieensis</name>
    <dbReference type="NCBI Taxonomy" id="2681983"/>
    <lineage>
        <taxon>Bacteria</taxon>
        <taxon>Pseudomonadati</taxon>
        <taxon>Pseudomonadota</taxon>
        <taxon>Gammaproteobacteria</taxon>
        <taxon>Pseudomonadales</taxon>
        <taxon>Pseudomonadaceae</taxon>
        <taxon>Pseudomonas</taxon>
    </lineage>
</organism>